<evidence type="ECO:0000313" key="1">
    <source>
        <dbReference type="EMBL" id="GAG48886.1"/>
    </source>
</evidence>
<protein>
    <submittedName>
        <fullName evidence="1">Uncharacterized protein</fullName>
    </submittedName>
</protein>
<feature type="non-terminal residue" evidence="1">
    <location>
        <position position="140"/>
    </location>
</feature>
<dbReference type="AlphaFoldDB" id="X0ZKS1"/>
<sequence>MNLRRLVDWGILTVDQIARAFGQTELEESESESPRESIVGMDFGAEDLAEARELMAAEDFEAGDIVIMGEDRTVRRLPSIPIGALHASMAFAPGEYLPPRGGRQYQYTEKFPQDVRDRAWKLLEQYMNPSQHFAFMEGAD</sequence>
<name>X0ZKS1_9ZZZZ</name>
<comment type="caution">
    <text evidence="1">The sequence shown here is derived from an EMBL/GenBank/DDBJ whole genome shotgun (WGS) entry which is preliminary data.</text>
</comment>
<reference evidence="1" key="1">
    <citation type="journal article" date="2014" name="Front. Microbiol.">
        <title>High frequency of phylogenetically diverse reductive dehalogenase-homologous genes in deep subseafloor sedimentary metagenomes.</title>
        <authorList>
            <person name="Kawai M."/>
            <person name="Futagami T."/>
            <person name="Toyoda A."/>
            <person name="Takaki Y."/>
            <person name="Nishi S."/>
            <person name="Hori S."/>
            <person name="Arai W."/>
            <person name="Tsubouchi T."/>
            <person name="Morono Y."/>
            <person name="Uchiyama I."/>
            <person name="Ito T."/>
            <person name="Fujiyama A."/>
            <person name="Inagaki F."/>
            <person name="Takami H."/>
        </authorList>
    </citation>
    <scope>NUCLEOTIDE SEQUENCE</scope>
    <source>
        <strain evidence="1">Expedition CK06-06</strain>
    </source>
</reference>
<gene>
    <name evidence="1" type="ORF">S01H1_83891</name>
</gene>
<accession>X0ZKS1</accession>
<organism evidence="1">
    <name type="scientific">marine sediment metagenome</name>
    <dbReference type="NCBI Taxonomy" id="412755"/>
    <lineage>
        <taxon>unclassified sequences</taxon>
        <taxon>metagenomes</taxon>
        <taxon>ecological metagenomes</taxon>
    </lineage>
</organism>
<dbReference type="EMBL" id="BARS01057136">
    <property type="protein sequence ID" value="GAG48886.1"/>
    <property type="molecule type" value="Genomic_DNA"/>
</dbReference>
<proteinExistence type="predicted"/>